<dbReference type="Proteomes" id="UP001172155">
    <property type="component" value="Unassembled WGS sequence"/>
</dbReference>
<dbReference type="AlphaFoldDB" id="A0AA40EKW2"/>
<evidence type="ECO:0000313" key="2">
    <source>
        <dbReference type="EMBL" id="KAK0741234.1"/>
    </source>
</evidence>
<accession>A0AA40EKW2</accession>
<dbReference type="EMBL" id="JAUKUD010000006">
    <property type="protein sequence ID" value="KAK0741234.1"/>
    <property type="molecule type" value="Genomic_DNA"/>
</dbReference>
<sequence length="308" mass="34371">MTKTERIAADELDIKDPSTNRLISRRSQWAAVPGLSVLFKGDYPRFDSEKYDSPDQASRLRPALDGSGYRLSTSCSRGGGGGAPKRRPRIRRPRQPRPRREETWNAVVQSLPHRTFGTNSQRKEQKRTLRLADGDTRGSVQLWRLECAVGQTHTRLLSRHPLGIVTTSGFPPQWSLVDEDDGFLSLPRPFLPVVAMRERSVPPPSSHLRSSKQQQHAEAAAPCICQRGRRESGRLRRASLPATLLYGRSHVSVSPGVQDELSYPTHASRGRATRRCELAVQWEEEEEEPGVDALQQQLACCLPASQGG</sequence>
<reference evidence="2" key="1">
    <citation type="submission" date="2023-06" db="EMBL/GenBank/DDBJ databases">
        <title>Genome-scale phylogeny and comparative genomics of the fungal order Sordariales.</title>
        <authorList>
            <consortium name="Lawrence Berkeley National Laboratory"/>
            <person name="Hensen N."/>
            <person name="Bonometti L."/>
            <person name="Westerberg I."/>
            <person name="Brannstrom I.O."/>
            <person name="Guillou S."/>
            <person name="Cros-Aarteil S."/>
            <person name="Calhoun S."/>
            <person name="Haridas S."/>
            <person name="Kuo A."/>
            <person name="Mondo S."/>
            <person name="Pangilinan J."/>
            <person name="Riley R."/>
            <person name="LaButti K."/>
            <person name="Andreopoulos B."/>
            <person name="Lipzen A."/>
            <person name="Chen C."/>
            <person name="Yanf M."/>
            <person name="Daum C."/>
            <person name="Ng V."/>
            <person name="Clum A."/>
            <person name="Steindorff A."/>
            <person name="Ohm R."/>
            <person name="Martin F."/>
            <person name="Silar P."/>
            <person name="Natvig D."/>
            <person name="Lalanne C."/>
            <person name="Gautier V."/>
            <person name="Ament-velasquez S.L."/>
            <person name="Kruys A."/>
            <person name="Hutchinson M.I."/>
            <person name="Powell A.J."/>
            <person name="Barry K."/>
            <person name="Miller A.N."/>
            <person name="Grigoriev I.V."/>
            <person name="Debuchy R."/>
            <person name="Gladieux P."/>
            <person name="Thoren M.H."/>
            <person name="Johannesson H."/>
        </authorList>
    </citation>
    <scope>NUCLEOTIDE SEQUENCE</scope>
    <source>
        <strain evidence="2">SMH3187-1</strain>
    </source>
</reference>
<evidence type="ECO:0000313" key="3">
    <source>
        <dbReference type="Proteomes" id="UP001172155"/>
    </source>
</evidence>
<name>A0AA40EKW2_9PEZI</name>
<feature type="compositionally biased region" description="Basic residues" evidence="1">
    <location>
        <begin position="84"/>
        <end position="97"/>
    </location>
</feature>
<feature type="region of interest" description="Disordered" evidence="1">
    <location>
        <begin position="46"/>
        <end position="102"/>
    </location>
</feature>
<proteinExistence type="predicted"/>
<comment type="caution">
    <text evidence="2">The sequence shown here is derived from an EMBL/GenBank/DDBJ whole genome shotgun (WGS) entry which is preliminary data.</text>
</comment>
<protein>
    <submittedName>
        <fullName evidence="2">Uncharacterized protein</fullName>
    </submittedName>
</protein>
<gene>
    <name evidence="2" type="ORF">B0T18DRAFT_227384</name>
</gene>
<keyword evidence="3" id="KW-1185">Reference proteome</keyword>
<organism evidence="2 3">
    <name type="scientific">Schizothecium vesticola</name>
    <dbReference type="NCBI Taxonomy" id="314040"/>
    <lineage>
        <taxon>Eukaryota</taxon>
        <taxon>Fungi</taxon>
        <taxon>Dikarya</taxon>
        <taxon>Ascomycota</taxon>
        <taxon>Pezizomycotina</taxon>
        <taxon>Sordariomycetes</taxon>
        <taxon>Sordariomycetidae</taxon>
        <taxon>Sordariales</taxon>
        <taxon>Schizotheciaceae</taxon>
        <taxon>Schizothecium</taxon>
    </lineage>
</organism>
<evidence type="ECO:0000256" key="1">
    <source>
        <dbReference type="SAM" id="MobiDB-lite"/>
    </source>
</evidence>